<dbReference type="AlphaFoldDB" id="W7URH1"/>
<accession>W7URH1</accession>
<feature type="transmembrane region" description="Helical" evidence="1">
    <location>
        <begin position="136"/>
        <end position="154"/>
    </location>
</feature>
<sequence>MKKNEKNTLITGTIMLILFAVWTVLIQTVDVQAVGQNGTDIGFAGLNVWFHKMTGVHMWVYTVTDWLGLVPIFICMIFGVVGLVQLIKRRSLLKVDKDIILLGIYYILVIFGYLIFEMIPINYRPILIEGRMEASYPSSTTLLVMSVMPTLAFQVHRRIRNTKVKYGIYAFTVLFTAFMVVGRTVAGVHWLTDIAGSVLLSSGLYLIYHGAVRLTDKNN</sequence>
<dbReference type="Proteomes" id="UP000019365">
    <property type="component" value="Unassembled WGS sequence"/>
</dbReference>
<dbReference type="EMBL" id="ATAX01000021">
    <property type="protein sequence ID" value="EWM54044.1"/>
    <property type="molecule type" value="Genomic_DNA"/>
</dbReference>
<feature type="domain" description="Phosphatidic acid phosphatase type 2/haloperoxidase" evidence="2">
    <location>
        <begin position="133"/>
        <end position="207"/>
    </location>
</feature>
<reference evidence="3 4" key="1">
    <citation type="journal article" date="2014" name="PLoS ONE">
        <title>Rumen cellulosomics: divergent fiber-degrading strategies revealed by comparative genome-wide analysis of six ruminococcal strains.</title>
        <authorList>
            <person name="Dassa B."/>
            <person name="Borovok I."/>
            <person name="Ruimy-Israeli V."/>
            <person name="Lamed R."/>
            <person name="Flint H.J."/>
            <person name="Duncan S.H."/>
            <person name="Henrissat B."/>
            <person name="Coutinho P."/>
            <person name="Morrison M."/>
            <person name="Mosoni P."/>
            <person name="Yeoman C.J."/>
            <person name="White B.A."/>
            <person name="Bayer E.A."/>
        </authorList>
    </citation>
    <scope>NUCLEOTIDE SEQUENCE [LARGE SCALE GENOMIC DNA]</scope>
    <source>
        <strain evidence="3 4">007c</strain>
    </source>
</reference>
<name>W7URH1_RUMFL</name>
<evidence type="ECO:0000313" key="3">
    <source>
        <dbReference type="EMBL" id="EWM54044.1"/>
    </source>
</evidence>
<keyword evidence="1" id="KW-1133">Transmembrane helix</keyword>
<evidence type="ECO:0000259" key="2">
    <source>
        <dbReference type="Pfam" id="PF01569"/>
    </source>
</evidence>
<comment type="caution">
    <text evidence="3">The sequence shown here is derived from an EMBL/GenBank/DDBJ whole genome shotgun (WGS) entry which is preliminary data.</text>
</comment>
<dbReference type="InterPro" id="IPR036938">
    <property type="entry name" value="PAP2/HPO_sf"/>
</dbReference>
<keyword evidence="4" id="KW-1185">Reference proteome</keyword>
<gene>
    <name evidence="3" type="ORF">RF007C_00130</name>
</gene>
<dbReference type="SUPFAM" id="SSF48317">
    <property type="entry name" value="Acid phosphatase/Vanadium-dependent haloperoxidase"/>
    <property type="match status" value="1"/>
</dbReference>
<evidence type="ECO:0000256" key="1">
    <source>
        <dbReference type="SAM" id="Phobius"/>
    </source>
</evidence>
<proteinExistence type="predicted"/>
<feature type="transmembrane region" description="Helical" evidence="1">
    <location>
        <begin position="99"/>
        <end position="116"/>
    </location>
</feature>
<organism evidence="3 4">
    <name type="scientific">Ruminococcus flavefaciens 007c</name>
    <dbReference type="NCBI Taxonomy" id="1341157"/>
    <lineage>
        <taxon>Bacteria</taxon>
        <taxon>Bacillati</taxon>
        <taxon>Bacillota</taxon>
        <taxon>Clostridia</taxon>
        <taxon>Eubacteriales</taxon>
        <taxon>Oscillospiraceae</taxon>
        <taxon>Ruminococcus</taxon>
    </lineage>
</organism>
<dbReference type="Gene3D" id="1.20.144.10">
    <property type="entry name" value="Phosphatidic acid phosphatase type 2/haloperoxidase"/>
    <property type="match status" value="1"/>
</dbReference>
<dbReference type="Pfam" id="PF01569">
    <property type="entry name" value="PAP2"/>
    <property type="match status" value="1"/>
</dbReference>
<protein>
    <recommendedName>
        <fullName evidence="2">Phosphatidic acid phosphatase type 2/haloperoxidase domain-containing protein</fullName>
    </recommendedName>
</protein>
<keyword evidence="1" id="KW-0812">Transmembrane</keyword>
<feature type="transmembrane region" description="Helical" evidence="1">
    <location>
        <begin position="66"/>
        <end position="87"/>
    </location>
</feature>
<dbReference type="eggNOG" id="COG0671">
    <property type="taxonomic scope" value="Bacteria"/>
</dbReference>
<feature type="transmembrane region" description="Helical" evidence="1">
    <location>
        <begin position="166"/>
        <end position="182"/>
    </location>
</feature>
<dbReference type="RefSeq" id="WP_037298346.1">
    <property type="nucleotide sequence ID" value="NZ_ATAX01000021.1"/>
</dbReference>
<feature type="transmembrane region" description="Helical" evidence="1">
    <location>
        <begin position="7"/>
        <end position="26"/>
    </location>
</feature>
<dbReference type="InterPro" id="IPR000326">
    <property type="entry name" value="PAP2/HPO"/>
</dbReference>
<dbReference type="PATRIC" id="fig|1341157.4.peg.1284"/>
<keyword evidence="1" id="KW-0472">Membrane</keyword>
<feature type="transmembrane region" description="Helical" evidence="1">
    <location>
        <begin position="188"/>
        <end position="208"/>
    </location>
</feature>
<evidence type="ECO:0000313" key="4">
    <source>
        <dbReference type="Proteomes" id="UP000019365"/>
    </source>
</evidence>